<proteinExistence type="predicted"/>
<evidence type="ECO:0000313" key="1">
    <source>
        <dbReference type="EMBL" id="GAU94953.1"/>
    </source>
</evidence>
<dbReference type="AlphaFoldDB" id="A0A1D1V800"/>
<comment type="caution">
    <text evidence="1">The sequence shown here is derived from an EMBL/GenBank/DDBJ whole genome shotgun (WGS) entry which is preliminary data.</text>
</comment>
<sequence>MMEAQWSLTSATLQQQRAVTVNTVTRTNKSIKTKFRRIYVLVRPFNTSRQLPGLCDEIFEPTRSELLIDQRMQLENNVPMVNLYRLIVQKYPI</sequence>
<name>A0A1D1V800_RAMVA</name>
<keyword evidence="2" id="KW-1185">Reference proteome</keyword>
<evidence type="ECO:0000313" key="2">
    <source>
        <dbReference type="Proteomes" id="UP000186922"/>
    </source>
</evidence>
<dbReference type="Proteomes" id="UP000186922">
    <property type="component" value="Unassembled WGS sequence"/>
</dbReference>
<accession>A0A1D1V800</accession>
<gene>
    <name evidence="1" type="primary">RvY_06649-1</name>
    <name evidence="1" type="synonym">RvY_06649.1</name>
    <name evidence="1" type="ORF">RvY_06649</name>
</gene>
<protein>
    <submittedName>
        <fullName evidence="1">Uncharacterized protein</fullName>
    </submittedName>
</protein>
<reference evidence="1 2" key="1">
    <citation type="journal article" date="2016" name="Nat. Commun.">
        <title>Extremotolerant tardigrade genome and improved radiotolerance of human cultured cells by tardigrade-unique protein.</title>
        <authorList>
            <person name="Hashimoto T."/>
            <person name="Horikawa D.D."/>
            <person name="Saito Y."/>
            <person name="Kuwahara H."/>
            <person name="Kozuka-Hata H."/>
            <person name="Shin-I T."/>
            <person name="Minakuchi Y."/>
            <person name="Ohishi K."/>
            <person name="Motoyama A."/>
            <person name="Aizu T."/>
            <person name="Enomoto A."/>
            <person name="Kondo K."/>
            <person name="Tanaka S."/>
            <person name="Hara Y."/>
            <person name="Koshikawa S."/>
            <person name="Sagara H."/>
            <person name="Miura T."/>
            <person name="Yokobori S."/>
            <person name="Miyagawa K."/>
            <person name="Suzuki Y."/>
            <person name="Kubo T."/>
            <person name="Oyama M."/>
            <person name="Kohara Y."/>
            <person name="Fujiyama A."/>
            <person name="Arakawa K."/>
            <person name="Katayama T."/>
            <person name="Toyoda A."/>
            <person name="Kunieda T."/>
        </authorList>
    </citation>
    <scope>NUCLEOTIDE SEQUENCE [LARGE SCALE GENOMIC DNA]</scope>
    <source>
        <strain evidence="1 2">YOKOZUNA-1</strain>
    </source>
</reference>
<organism evidence="1 2">
    <name type="scientific">Ramazzottius varieornatus</name>
    <name type="common">Water bear</name>
    <name type="synonym">Tardigrade</name>
    <dbReference type="NCBI Taxonomy" id="947166"/>
    <lineage>
        <taxon>Eukaryota</taxon>
        <taxon>Metazoa</taxon>
        <taxon>Ecdysozoa</taxon>
        <taxon>Tardigrada</taxon>
        <taxon>Eutardigrada</taxon>
        <taxon>Parachela</taxon>
        <taxon>Hypsibioidea</taxon>
        <taxon>Ramazzottiidae</taxon>
        <taxon>Ramazzottius</taxon>
    </lineage>
</organism>
<dbReference type="EMBL" id="BDGG01000003">
    <property type="protein sequence ID" value="GAU94953.1"/>
    <property type="molecule type" value="Genomic_DNA"/>
</dbReference>